<proteinExistence type="predicted"/>
<organism evidence="2 3">
    <name type="scientific">Nitrosomonas ureae</name>
    <dbReference type="NCBI Taxonomy" id="44577"/>
    <lineage>
        <taxon>Bacteria</taxon>
        <taxon>Pseudomonadati</taxon>
        <taxon>Pseudomonadota</taxon>
        <taxon>Betaproteobacteria</taxon>
        <taxon>Nitrosomonadales</taxon>
        <taxon>Nitrosomonadaceae</taxon>
        <taxon>Nitrosomonas</taxon>
    </lineage>
</organism>
<reference evidence="2 3" key="1">
    <citation type="submission" date="2017-09" db="EMBL/GenBank/DDBJ databases">
        <authorList>
            <person name="Ehlers B."/>
            <person name="Leendertz F.H."/>
        </authorList>
    </citation>
    <scope>NUCLEOTIDE SEQUENCE [LARGE SCALE GENOMIC DNA]</scope>
    <source>
        <strain evidence="2 3">Nm42</strain>
    </source>
</reference>
<evidence type="ECO:0000313" key="3">
    <source>
        <dbReference type="Proteomes" id="UP000219335"/>
    </source>
</evidence>
<dbReference type="Pfam" id="PF13640">
    <property type="entry name" value="2OG-FeII_Oxy_3"/>
    <property type="match status" value="1"/>
</dbReference>
<protein>
    <submittedName>
        <fullName evidence="2">2OG-Fe(II) oxygenase superfamily protein</fullName>
    </submittedName>
</protein>
<evidence type="ECO:0000259" key="1">
    <source>
        <dbReference type="Pfam" id="PF13640"/>
    </source>
</evidence>
<dbReference type="Proteomes" id="UP000219335">
    <property type="component" value="Unassembled WGS sequence"/>
</dbReference>
<feature type="domain" description="Prolyl 4-hydroxylase alpha subunit Fe(2+) 2OG dioxygenase" evidence="1">
    <location>
        <begin position="109"/>
        <end position="192"/>
    </location>
</feature>
<name>A0A286A859_9PROT</name>
<dbReference type="Gene3D" id="2.60.120.620">
    <property type="entry name" value="q2cbj1_9rhob like domain"/>
    <property type="match status" value="1"/>
</dbReference>
<evidence type="ECO:0000313" key="2">
    <source>
        <dbReference type="EMBL" id="SOD18095.1"/>
    </source>
</evidence>
<dbReference type="NCBIfam" id="NF041706">
    <property type="entry name" value="2OG_matur_YhhC"/>
    <property type="match status" value="1"/>
</dbReference>
<dbReference type="EMBL" id="OCMU01000001">
    <property type="protein sequence ID" value="SOD18095.1"/>
    <property type="molecule type" value="Genomic_DNA"/>
</dbReference>
<dbReference type="RefSeq" id="WP_097104714.1">
    <property type="nucleotide sequence ID" value="NZ_OCMU01000001.1"/>
</dbReference>
<dbReference type="InterPro" id="IPR044862">
    <property type="entry name" value="Pro_4_hyd_alph_FE2OG_OXY"/>
</dbReference>
<sequence length="199" mass="23214">MRISTHPYLRIGPVTKSEVPFPHAFSPNAFKVEFSMELLSWLEKSAPWSLTETNFYEQYEFSFYDINLPSNLVSLSDYEYLNQIKIFMENVFAITLDDKIDCTAHKLIPGQRIRIHNDFIPDMETHRLLIQLNRGWIDENGGMLMLFNSTDPNDLGKIYRPIHNSAFAFEISAKSNHAVSTIKEGERFTLVYSFYRSKE</sequence>
<accession>A0A286A859</accession>
<gene>
    <name evidence="2" type="ORF">SAMN06297164_1491</name>
</gene>
<dbReference type="AlphaFoldDB" id="A0A286A859"/>